<proteinExistence type="predicted"/>
<comment type="caution">
    <text evidence="1">The sequence shown here is derived from an EMBL/GenBank/DDBJ whole genome shotgun (WGS) entry which is preliminary data.</text>
</comment>
<keyword evidence="2" id="KW-1185">Reference proteome</keyword>
<evidence type="ECO:0000313" key="2">
    <source>
        <dbReference type="Proteomes" id="UP001209701"/>
    </source>
</evidence>
<protein>
    <submittedName>
        <fullName evidence="1">Uncharacterized protein</fullName>
    </submittedName>
</protein>
<evidence type="ECO:0000313" key="1">
    <source>
        <dbReference type="EMBL" id="MCV2371264.1"/>
    </source>
</evidence>
<dbReference type="RefSeq" id="WP_263573845.1">
    <property type="nucleotide sequence ID" value="NZ_JAJIRN010000013.1"/>
</dbReference>
<accession>A0ABT2YMJ2</accession>
<dbReference type="Proteomes" id="UP001209701">
    <property type="component" value="Unassembled WGS sequence"/>
</dbReference>
<name>A0ABT2YMJ2_9BURK</name>
<gene>
    <name evidence="1" type="ORF">LNV07_24500</name>
</gene>
<sequence>MFAFISNFLVKPTQSFIAKAPGTLAFGNNTAGGFAEQPRAITMEQVTMAALVILSGLTLANSILGA</sequence>
<reference evidence="1 2" key="1">
    <citation type="submission" date="2021-11" db="EMBL/GenBank/DDBJ databases">
        <authorList>
            <person name="Liang Q."/>
            <person name="Mou H."/>
            <person name="Liu Z."/>
        </authorList>
    </citation>
    <scope>NUCLEOTIDE SEQUENCE [LARGE SCALE GENOMIC DNA]</scope>
    <source>
        <strain evidence="1 2">CHU3</strain>
    </source>
</reference>
<dbReference type="EMBL" id="JAJIRN010000013">
    <property type="protein sequence ID" value="MCV2371264.1"/>
    <property type="molecule type" value="Genomic_DNA"/>
</dbReference>
<organism evidence="1 2">
    <name type="scientific">Roseateles oligotrophus</name>
    <dbReference type="NCBI Taxonomy" id="1769250"/>
    <lineage>
        <taxon>Bacteria</taxon>
        <taxon>Pseudomonadati</taxon>
        <taxon>Pseudomonadota</taxon>
        <taxon>Betaproteobacteria</taxon>
        <taxon>Burkholderiales</taxon>
        <taxon>Sphaerotilaceae</taxon>
        <taxon>Roseateles</taxon>
    </lineage>
</organism>